<comment type="caution">
    <text evidence="1">The sequence shown here is derived from an EMBL/GenBank/DDBJ whole genome shotgun (WGS) entry which is preliminary data.</text>
</comment>
<dbReference type="Proteomes" id="UP000320762">
    <property type="component" value="Unassembled WGS sequence"/>
</dbReference>
<evidence type="ECO:0000313" key="2">
    <source>
        <dbReference type="Proteomes" id="UP000320762"/>
    </source>
</evidence>
<proteinExistence type="predicted"/>
<dbReference type="AlphaFoldDB" id="A0A550CB73"/>
<dbReference type="OrthoDB" id="3250756at2759"/>
<evidence type="ECO:0000313" key="1">
    <source>
        <dbReference type="EMBL" id="TRM62062.1"/>
    </source>
</evidence>
<protein>
    <recommendedName>
        <fullName evidence="3">F-box domain-containing protein</fullName>
    </recommendedName>
</protein>
<evidence type="ECO:0008006" key="3">
    <source>
        <dbReference type="Google" id="ProtNLM"/>
    </source>
</evidence>
<sequence>MVNPSPEVCKRIVAFLSANATGDLKSLCLTSKAFERAARPVLYRIINLSNINQTIVFADRIRGNTELGKMILEFRILSPTQYRMSQQLLDECSGPYWDSILGSLMHMPHLVNLFLYEPMLDVLPPIEPVFPFHLERCTVRLAWSDSLIRFLAAHRALLSLHVYENTDDERGSLPIPQNCWPKLHTFSGPLTSAVELAEGAAPHLRHLYMRLDSATSSTAAYYIPQLEALRPTLRSLRMLPLDPSEDSALDAISRTFPDLQYVGTFPLPIVNRVRFFESLSRFHDLRHLQVDISRWRPQPASHHLLRGIVSQLKIYATSLRMVTVWVPQGKWMWTYHDGEWESTADGTLSMFNCNSWVEEVDLAWMGEST</sequence>
<organism evidence="1 2">
    <name type="scientific">Schizophyllum amplum</name>
    <dbReference type="NCBI Taxonomy" id="97359"/>
    <lineage>
        <taxon>Eukaryota</taxon>
        <taxon>Fungi</taxon>
        <taxon>Dikarya</taxon>
        <taxon>Basidiomycota</taxon>
        <taxon>Agaricomycotina</taxon>
        <taxon>Agaricomycetes</taxon>
        <taxon>Agaricomycetidae</taxon>
        <taxon>Agaricales</taxon>
        <taxon>Schizophyllaceae</taxon>
        <taxon>Schizophyllum</taxon>
    </lineage>
</organism>
<name>A0A550CB73_9AGAR</name>
<reference evidence="1 2" key="1">
    <citation type="journal article" date="2019" name="New Phytol.">
        <title>Comparative genomics reveals unique wood-decay strategies and fruiting body development in the Schizophyllaceae.</title>
        <authorList>
            <person name="Almasi E."/>
            <person name="Sahu N."/>
            <person name="Krizsan K."/>
            <person name="Balint B."/>
            <person name="Kovacs G.M."/>
            <person name="Kiss B."/>
            <person name="Cseklye J."/>
            <person name="Drula E."/>
            <person name="Henrissat B."/>
            <person name="Nagy I."/>
            <person name="Chovatia M."/>
            <person name="Adam C."/>
            <person name="LaButti K."/>
            <person name="Lipzen A."/>
            <person name="Riley R."/>
            <person name="Grigoriev I.V."/>
            <person name="Nagy L.G."/>
        </authorList>
    </citation>
    <scope>NUCLEOTIDE SEQUENCE [LARGE SCALE GENOMIC DNA]</scope>
    <source>
        <strain evidence="1 2">NL-1724</strain>
    </source>
</reference>
<keyword evidence="2" id="KW-1185">Reference proteome</keyword>
<gene>
    <name evidence="1" type="ORF">BD626DRAFT_537802</name>
</gene>
<dbReference type="EMBL" id="VDMD01000014">
    <property type="protein sequence ID" value="TRM62062.1"/>
    <property type="molecule type" value="Genomic_DNA"/>
</dbReference>
<accession>A0A550CB73</accession>